<dbReference type="PANTHER" id="PTHR35191">
    <property type="entry name" value="PROPHAGE SIDE TAIL FIBER PROTEIN HOMOLOG STFQ-RELATED"/>
    <property type="match status" value="1"/>
</dbReference>
<protein>
    <submittedName>
        <fullName evidence="4">Tail protein</fullName>
    </submittedName>
</protein>
<accession>A0A1Q5U3P3</accession>
<sequence>MQDKKPDVIALDDDGLVVVATPEYVKEAIAEHAASRNHPDATLQDKGLVVLSNDTGSDSETMAATPKAVKAAYDLANTANQNTLNNNSNLYLEKKQNGADIPNKPEFISNIGAVSENGGVYPGSFQFQQVETTPKESNPVKIVSAPHQEANKLVAFTNYGWYSNDIQTGIVRGGGVDTLGYAVDINNTRALVVTENAVTTGSIHIRSGNYGGVLSYRDDGTYWRIEGTSDGESILLNFIDRNPDGSNRYVQSLPKGTGTLMSTSQHYIDSSGCVKKNSPIIKFSTDGLFETNSESEGATIEHLSQGTYLIKGVKGFSNDEAVSSIDIPRCQNDLPMVWVNHEVLPDGSIKLMTYHREHSDAPAFARNIREGYANGDLIDIPDGRFVSVRVQMPETK</sequence>
<evidence type="ECO:0000259" key="3">
    <source>
        <dbReference type="Pfam" id="PF25670"/>
    </source>
</evidence>
<comment type="subcellular location">
    <subcellularLocation>
        <location evidence="1">Virion</location>
    </subcellularLocation>
</comment>
<evidence type="ECO:0000256" key="2">
    <source>
        <dbReference type="ARBA" id="ARBA00022581"/>
    </source>
</evidence>
<organism evidence="4 5">
    <name type="scientific">Xenorhabdus thuongxuanensis</name>
    <dbReference type="NCBI Taxonomy" id="1873484"/>
    <lineage>
        <taxon>Bacteria</taxon>
        <taxon>Pseudomonadati</taxon>
        <taxon>Pseudomonadota</taxon>
        <taxon>Gammaproteobacteria</taxon>
        <taxon>Enterobacterales</taxon>
        <taxon>Morganellaceae</taxon>
        <taxon>Xenorhabdus</taxon>
    </lineage>
</organism>
<dbReference type="PANTHER" id="PTHR35191:SF1">
    <property type="entry name" value="PROPHAGE SIDE TAIL FIBER PROTEIN HOMOLOG STFQ-RELATED"/>
    <property type="match status" value="1"/>
</dbReference>
<dbReference type="EMBL" id="MKGR01000009">
    <property type="protein sequence ID" value="OKP07103.1"/>
    <property type="molecule type" value="Genomic_DNA"/>
</dbReference>
<proteinExistence type="predicted"/>
<dbReference type="GO" id="GO:0019062">
    <property type="term" value="P:virion attachment to host cell"/>
    <property type="evidence" value="ECO:0007669"/>
    <property type="project" value="InterPro"/>
</dbReference>
<dbReference type="InterPro" id="IPR005068">
    <property type="entry name" value="Phage_lambda_Stf-r2"/>
</dbReference>
<evidence type="ECO:0000256" key="1">
    <source>
        <dbReference type="ARBA" id="ARBA00004328"/>
    </source>
</evidence>
<dbReference type="InterPro" id="IPR058008">
    <property type="entry name" value="Gp26_C"/>
</dbReference>
<gene>
    <name evidence="4" type="ORF">Xentx_01707</name>
</gene>
<keyword evidence="2" id="KW-0945">Host-virus interaction</keyword>
<comment type="caution">
    <text evidence="4">The sequence shown here is derived from an EMBL/GenBank/DDBJ whole genome shotgun (WGS) entry which is preliminary data.</text>
</comment>
<dbReference type="AlphaFoldDB" id="A0A1Q5U3P3"/>
<name>A0A1Q5U3P3_9GAMM</name>
<evidence type="ECO:0000313" key="4">
    <source>
        <dbReference type="EMBL" id="OKP07103.1"/>
    </source>
</evidence>
<reference evidence="4 5" key="1">
    <citation type="submission" date="2016-09" db="EMBL/GenBank/DDBJ databases">
        <title>Xenorhabdus thuongxuanensis sp. nov. and Xenorhabdus eapokensis sp. nov., isolated from Steinernema species.</title>
        <authorList>
            <person name="Kaempfer P."/>
            <person name="Tobias N.J."/>
            <person name="Phan Ke L."/>
            <person name="Bode H.B."/>
            <person name="Glaeser S.P."/>
        </authorList>
    </citation>
    <scope>NUCLEOTIDE SEQUENCE [LARGE SCALE GENOMIC DNA]</scope>
    <source>
        <strain evidence="4 5">30TX1</strain>
    </source>
</reference>
<dbReference type="GO" id="GO:0046718">
    <property type="term" value="P:symbiont entry into host cell"/>
    <property type="evidence" value="ECO:0007669"/>
    <property type="project" value="InterPro"/>
</dbReference>
<dbReference type="Pfam" id="PF25670">
    <property type="entry name" value="Phage_tail_C_2"/>
    <property type="match status" value="1"/>
</dbReference>
<dbReference type="InterPro" id="IPR051934">
    <property type="entry name" value="Phage_Tail_Fiber_Structural"/>
</dbReference>
<dbReference type="RefSeq" id="WP_244149839.1">
    <property type="nucleotide sequence ID" value="NZ_CAWMWP010000120.1"/>
</dbReference>
<evidence type="ECO:0000313" key="5">
    <source>
        <dbReference type="Proteomes" id="UP000186277"/>
    </source>
</evidence>
<dbReference type="Proteomes" id="UP000186277">
    <property type="component" value="Unassembled WGS sequence"/>
</dbReference>
<keyword evidence="5" id="KW-1185">Reference proteome</keyword>
<dbReference type="Pfam" id="PF03406">
    <property type="entry name" value="Phage_fiber_2"/>
    <property type="match status" value="1"/>
</dbReference>
<feature type="domain" description="Phage tail protein C-terminal" evidence="3">
    <location>
        <begin position="266"/>
        <end position="394"/>
    </location>
</feature>